<dbReference type="EMBL" id="AHOM02000004">
    <property type="protein sequence ID" value="EJZ43080.1"/>
    <property type="molecule type" value="Genomic_DNA"/>
</dbReference>
<organism evidence="1 2">
    <name type="scientific">Leptospira licerasiae str. MMD4847</name>
    <dbReference type="NCBI Taxonomy" id="1049971"/>
    <lineage>
        <taxon>Bacteria</taxon>
        <taxon>Pseudomonadati</taxon>
        <taxon>Spirochaetota</taxon>
        <taxon>Spirochaetia</taxon>
        <taxon>Leptospirales</taxon>
        <taxon>Leptospiraceae</taxon>
        <taxon>Leptospira</taxon>
    </lineage>
</organism>
<dbReference type="Proteomes" id="UP000018720">
    <property type="component" value="Unassembled WGS sequence"/>
</dbReference>
<name>A0ABN0HBW4_9LEPT</name>
<keyword evidence="2" id="KW-1185">Reference proteome</keyword>
<reference evidence="1 2" key="1">
    <citation type="submission" date="2012-08" db="EMBL/GenBank/DDBJ databases">
        <authorList>
            <person name="Harkins D.M."/>
            <person name="Durkin A.S."/>
            <person name="Selengut J.D."/>
            <person name="Sanka R."/>
            <person name="DePew J."/>
            <person name="Purushe J."/>
            <person name="Matthias M.A."/>
            <person name="Vinetz J.M."/>
            <person name="Sutton G.G."/>
            <person name="Nelson W.C."/>
            <person name="Fouts D.E."/>
        </authorList>
    </citation>
    <scope>NUCLEOTIDE SEQUENCE [LARGE SCALE GENOMIC DNA]</scope>
    <source>
        <strain evidence="1 2">MMD4847</strain>
    </source>
</reference>
<protein>
    <submittedName>
        <fullName evidence="1">Uncharacterized protein</fullName>
    </submittedName>
</protein>
<dbReference type="RefSeq" id="WP_008590744.1">
    <property type="nucleotide sequence ID" value="NZ_AHOM02000004.1"/>
</dbReference>
<gene>
    <name evidence="1" type="ORF">LEP1GSC178_3585</name>
</gene>
<accession>A0ABN0HBW4</accession>
<proteinExistence type="predicted"/>
<evidence type="ECO:0000313" key="2">
    <source>
        <dbReference type="Proteomes" id="UP000018720"/>
    </source>
</evidence>
<comment type="caution">
    <text evidence="1">The sequence shown here is derived from an EMBL/GenBank/DDBJ whole genome shotgun (WGS) entry which is preliminary data.</text>
</comment>
<evidence type="ECO:0000313" key="1">
    <source>
        <dbReference type="EMBL" id="EJZ43080.1"/>
    </source>
</evidence>
<sequence>MNTVDRIRFLRQAIYTKLCEDVIRDISKELDPDGKLRYRKLSDKAIIRAAMAETYIEQHGERADYEEWQNKELIEAMIRDERELEI</sequence>